<reference evidence="2" key="1">
    <citation type="submission" date="2019-11" db="EMBL/GenBank/DDBJ databases">
        <title>Description of Pedobacter sp. LMG 31464T.</title>
        <authorList>
            <person name="Carlier A."/>
            <person name="Qi S."/>
            <person name="Vandamme P."/>
        </authorList>
    </citation>
    <scope>NUCLEOTIDE SEQUENCE</scope>
    <source>
        <strain evidence="2">LMG 31464</strain>
    </source>
</reference>
<evidence type="ECO:0000313" key="3">
    <source>
        <dbReference type="Proteomes" id="UP000601055"/>
    </source>
</evidence>
<organism evidence="2 3">
    <name type="scientific">Pedobacter planticolens</name>
    <dbReference type="NCBI Taxonomy" id="2679964"/>
    <lineage>
        <taxon>Bacteria</taxon>
        <taxon>Pseudomonadati</taxon>
        <taxon>Bacteroidota</taxon>
        <taxon>Sphingobacteriia</taxon>
        <taxon>Sphingobacteriales</taxon>
        <taxon>Sphingobacteriaceae</taxon>
        <taxon>Pedobacter</taxon>
    </lineage>
</organism>
<dbReference type="EMBL" id="WNXD01000002">
    <property type="protein sequence ID" value="MBB2146483.1"/>
    <property type="molecule type" value="Genomic_DNA"/>
</dbReference>
<feature type="domain" description="SnoaL-like" evidence="1">
    <location>
        <begin position="10"/>
        <end position="109"/>
    </location>
</feature>
<dbReference type="InterPro" id="IPR032710">
    <property type="entry name" value="NTF2-like_dom_sf"/>
</dbReference>
<dbReference type="Gene3D" id="3.10.450.50">
    <property type="match status" value="1"/>
</dbReference>
<proteinExistence type="predicted"/>
<accession>A0A923E147</accession>
<gene>
    <name evidence="2" type="ORF">GM921_13355</name>
</gene>
<name>A0A923E147_9SPHI</name>
<dbReference type="InterPro" id="IPR037401">
    <property type="entry name" value="SnoaL-like"/>
</dbReference>
<comment type="caution">
    <text evidence="2">The sequence shown here is derived from an EMBL/GenBank/DDBJ whole genome shotgun (WGS) entry which is preliminary data.</text>
</comment>
<sequence length="155" mass="17859">MNTNEQLINTFYTCFKNKDYKGMQACYADNATFSDAVFKNLNAEQVRAMWEMLLLKSKDMRLEFSEVSANETTGKAHWDAYYTFSSTGKKVINRIDASFEIENGKITKHVDHFDFYTWAKQALGLSGILLGWTGFLKNKIQATAMKNLDNFMKRS</sequence>
<protein>
    <submittedName>
        <fullName evidence="2">Nuclear transport factor 2 family protein</fullName>
    </submittedName>
</protein>
<dbReference type="Pfam" id="PF12680">
    <property type="entry name" value="SnoaL_2"/>
    <property type="match status" value="1"/>
</dbReference>
<keyword evidence="3" id="KW-1185">Reference proteome</keyword>
<dbReference type="SUPFAM" id="SSF54427">
    <property type="entry name" value="NTF2-like"/>
    <property type="match status" value="1"/>
</dbReference>
<evidence type="ECO:0000313" key="2">
    <source>
        <dbReference type="EMBL" id="MBB2146483.1"/>
    </source>
</evidence>
<dbReference type="RefSeq" id="WP_182923137.1">
    <property type="nucleotide sequence ID" value="NZ_WNXD01000002.1"/>
</dbReference>
<dbReference type="Proteomes" id="UP000601055">
    <property type="component" value="Unassembled WGS sequence"/>
</dbReference>
<evidence type="ECO:0000259" key="1">
    <source>
        <dbReference type="Pfam" id="PF12680"/>
    </source>
</evidence>
<dbReference type="AlphaFoldDB" id="A0A923E147"/>